<dbReference type="OrthoDB" id="594147at2"/>
<protein>
    <submittedName>
        <fullName evidence="8">HlyD family efflux transporter periplasmic adaptor subunit</fullName>
    </submittedName>
</protein>
<dbReference type="InterPro" id="IPR050739">
    <property type="entry name" value="MFP"/>
</dbReference>
<evidence type="ECO:0000313" key="8">
    <source>
        <dbReference type="EMBL" id="AXY77564.1"/>
    </source>
</evidence>
<dbReference type="Gene3D" id="2.40.50.100">
    <property type="match status" value="1"/>
</dbReference>
<dbReference type="AlphaFoldDB" id="A0A3B7MSP3"/>
<feature type="domain" description="AprE-like beta-barrel" evidence="7">
    <location>
        <begin position="270"/>
        <end position="355"/>
    </location>
</feature>
<dbReference type="PANTHER" id="PTHR30386:SF26">
    <property type="entry name" value="TRANSPORT PROTEIN COMB"/>
    <property type="match status" value="1"/>
</dbReference>
<dbReference type="RefSeq" id="WP_119053438.1">
    <property type="nucleotide sequence ID" value="NZ_CP032157.1"/>
</dbReference>
<evidence type="ECO:0000256" key="6">
    <source>
        <dbReference type="SAM" id="Phobius"/>
    </source>
</evidence>
<keyword evidence="4 6" id="KW-0472">Membrane</keyword>
<accession>A0A3B7MSP3</accession>
<comment type="subcellular location">
    <subcellularLocation>
        <location evidence="1">Membrane</location>
        <topology evidence="1">Single-pass membrane protein</topology>
    </subcellularLocation>
</comment>
<dbReference type="GO" id="GO:0016020">
    <property type="term" value="C:membrane"/>
    <property type="evidence" value="ECO:0007669"/>
    <property type="project" value="UniProtKB-SubCell"/>
</dbReference>
<reference evidence="8 9" key="1">
    <citation type="submission" date="2018-09" db="EMBL/GenBank/DDBJ databases">
        <title>Genome sequencing of strain 6GH32-13.</title>
        <authorList>
            <person name="Weon H.-Y."/>
            <person name="Heo J."/>
            <person name="Kwon S.-W."/>
        </authorList>
    </citation>
    <scope>NUCLEOTIDE SEQUENCE [LARGE SCALE GENOMIC DNA]</scope>
    <source>
        <strain evidence="8 9">5GH32-13</strain>
    </source>
</reference>
<evidence type="ECO:0000256" key="2">
    <source>
        <dbReference type="ARBA" id="ARBA00022692"/>
    </source>
</evidence>
<dbReference type="Gene3D" id="2.40.30.170">
    <property type="match status" value="1"/>
</dbReference>
<evidence type="ECO:0000256" key="5">
    <source>
        <dbReference type="SAM" id="Coils"/>
    </source>
</evidence>
<sequence length="385" mass="43279">MPRIFPAEMMQDSAYSWLPKVQPRSQIIYTLVTGAVVAALIAAIFIKVDVSVNVPGIVRPLTEKSELRSLTSANIATVYVKEGEHVKEGQLLLGLQQEVTNDKLDQTGFELSQRETHMHDLALLAKGAGPARLYSNLYKQQYLGFQANLAEKRSVLDKLKSDYQMYSKLYDDKIIAKKEFLEKKYAYEQSRAVYQAAIAAQNSQWQQDLERLRLEKRQLQAGKKQLQKEKDLLEIRAPVAGTVQQFSGRYAGGSVQNGELIGYISPDSGMVAEVYVSPQDIGYIYAGMAVKCQVDAFNYNSWGILPGKVQSVDNDFTLINNAPVFKVKCVLDKNYLQLSNGVKGYLKKGMTMQCRFILARRGLLQLLYERADSWINPHSKGSNVQ</sequence>
<organism evidence="8 9">
    <name type="scientific">Paraflavitalea soli</name>
    <dbReference type="NCBI Taxonomy" id="2315862"/>
    <lineage>
        <taxon>Bacteria</taxon>
        <taxon>Pseudomonadati</taxon>
        <taxon>Bacteroidota</taxon>
        <taxon>Chitinophagia</taxon>
        <taxon>Chitinophagales</taxon>
        <taxon>Chitinophagaceae</taxon>
        <taxon>Paraflavitalea</taxon>
    </lineage>
</organism>
<keyword evidence="9" id="KW-1185">Reference proteome</keyword>
<evidence type="ECO:0000256" key="3">
    <source>
        <dbReference type="ARBA" id="ARBA00022989"/>
    </source>
</evidence>
<gene>
    <name evidence="8" type="ORF">D3H65_27840</name>
</gene>
<dbReference type="EMBL" id="CP032157">
    <property type="protein sequence ID" value="AXY77564.1"/>
    <property type="molecule type" value="Genomic_DNA"/>
</dbReference>
<evidence type="ECO:0000256" key="4">
    <source>
        <dbReference type="ARBA" id="ARBA00023136"/>
    </source>
</evidence>
<feature type="transmembrane region" description="Helical" evidence="6">
    <location>
        <begin position="27"/>
        <end position="46"/>
    </location>
</feature>
<keyword evidence="5" id="KW-0175">Coiled coil</keyword>
<proteinExistence type="predicted"/>
<dbReference type="InterPro" id="IPR058982">
    <property type="entry name" value="Beta-barrel_AprE"/>
</dbReference>
<evidence type="ECO:0000256" key="1">
    <source>
        <dbReference type="ARBA" id="ARBA00004167"/>
    </source>
</evidence>
<keyword evidence="2 6" id="KW-0812">Transmembrane</keyword>
<dbReference type="PRINTS" id="PR01490">
    <property type="entry name" value="RTXTOXIND"/>
</dbReference>
<evidence type="ECO:0000313" key="9">
    <source>
        <dbReference type="Proteomes" id="UP000263900"/>
    </source>
</evidence>
<dbReference type="Pfam" id="PF26002">
    <property type="entry name" value="Beta-barrel_AprE"/>
    <property type="match status" value="1"/>
</dbReference>
<name>A0A3B7MSP3_9BACT</name>
<dbReference type="KEGG" id="pseg:D3H65_27840"/>
<keyword evidence="3 6" id="KW-1133">Transmembrane helix</keyword>
<dbReference type="Proteomes" id="UP000263900">
    <property type="component" value="Chromosome"/>
</dbReference>
<dbReference type="PANTHER" id="PTHR30386">
    <property type="entry name" value="MEMBRANE FUSION SUBUNIT OF EMRAB-TOLC MULTIDRUG EFFLUX PUMP"/>
    <property type="match status" value="1"/>
</dbReference>
<feature type="coiled-coil region" evidence="5">
    <location>
        <begin position="202"/>
        <end position="236"/>
    </location>
</feature>
<evidence type="ECO:0000259" key="7">
    <source>
        <dbReference type="Pfam" id="PF26002"/>
    </source>
</evidence>